<dbReference type="Pfam" id="PF04536">
    <property type="entry name" value="TPM_phosphatase"/>
    <property type="match status" value="1"/>
</dbReference>
<sequence length="314" mass="33898">MRLYLRQSVLSLLALVFIGLLTSAQADTSPIKVALDQRVIDLTNTLDNGTTERLKAQLATLEQRKGAQVAVLLVPTTGGATIEDFANQLFRAWKLGRKDVNDGILLVVAKNDHTVRIEVGYGLEGTVTDLLAHRIIEEHITPAFRQGDYAGGIQQAVDDLGVLVDGGDLPKPVGPEVNPQAIAVLLAFILGGVGGVLIAAGKLPWRPALIATVAVTVLLTLYGGGRDWPMYLLVLPLTLLIGGATFGALWLARTVFYCVIGVLAYVAGLLVVDHFVAVNFVHWLVWPFGCALVLALYMGLFFVIHQSWKNSPRF</sequence>
<comment type="caution">
    <text evidence="4">The sequence shown here is derived from an EMBL/GenBank/DDBJ whole genome shotgun (WGS) entry which is preliminary data.</text>
</comment>
<dbReference type="InterPro" id="IPR007621">
    <property type="entry name" value="TPM_dom"/>
</dbReference>
<dbReference type="AlphaFoldDB" id="A0A7Y8E3J7"/>
<keyword evidence="2" id="KW-0732">Signal</keyword>
<feature type="transmembrane region" description="Helical" evidence="1">
    <location>
        <begin position="230"/>
        <end position="251"/>
    </location>
</feature>
<dbReference type="Proteomes" id="UP000563268">
    <property type="component" value="Unassembled WGS sequence"/>
</dbReference>
<dbReference type="RefSeq" id="WP_177037697.1">
    <property type="nucleotide sequence ID" value="NZ_JACARM010000021.1"/>
</dbReference>
<evidence type="ECO:0000313" key="4">
    <source>
        <dbReference type="EMBL" id="NWE07390.1"/>
    </source>
</evidence>
<protein>
    <submittedName>
        <fullName evidence="4">YgcG family protein</fullName>
    </submittedName>
</protein>
<feature type="transmembrane region" description="Helical" evidence="1">
    <location>
        <begin position="283"/>
        <end position="304"/>
    </location>
</feature>
<keyword evidence="1" id="KW-0812">Transmembrane</keyword>
<dbReference type="PANTHER" id="PTHR30373:SF2">
    <property type="entry name" value="UPF0603 PROTEIN YGCG"/>
    <property type="match status" value="1"/>
</dbReference>
<evidence type="ECO:0000259" key="3">
    <source>
        <dbReference type="Pfam" id="PF04536"/>
    </source>
</evidence>
<organism evidence="4 5">
    <name type="scientific">Pseudomonas edaphica</name>
    <dbReference type="NCBI Taxonomy" id="2006980"/>
    <lineage>
        <taxon>Bacteria</taxon>
        <taxon>Pseudomonadati</taxon>
        <taxon>Pseudomonadota</taxon>
        <taxon>Gammaproteobacteria</taxon>
        <taxon>Pseudomonadales</taxon>
        <taxon>Pseudomonadaceae</taxon>
        <taxon>Pseudomonas</taxon>
    </lineage>
</organism>
<feature type="transmembrane region" description="Helical" evidence="1">
    <location>
        <begin position="207"/>
        <end position="224"/>
    </location>
</feature>
<reference evidence="4 5" key="1">
    <citation type="submission" date="2020-04" db="EMBL/GenBank/DDBJ databases">
        <title>Molecular characterization of pseudomonads from Agaricus bisporus reveal novel blotch 2 pathogens in Western Europe.</title>
        <authorList>
            <person name="Taparia T."/>
            <person name="Krijger M."/>
            <person name="Haynes E."/>
            <person name="Elpinstone J.G."/>
            <person name="Noble R."/>
            <person name="Van Der Wolf J."/>
        </authorList>
    </citation>
    <scope>NUCLEOTIDE SEQUENCE [LARGE SCALE GENOMIC DNA]</scope>
    <source>
        <strain evidence="4 5">K7002</strain>
    </source>
</reference>
<dbReference type="Gene3D" id="3.10.310.50">
    <property type="match status" value="1"/>
</dbReference>
<evidence type="ECO:0000256" key="2">
    <source>
        <dbReference type="SAM" id="SignalP"/>
    </source>
</evidence>
<feature type="domain" description="TPM" evidence="3">
    <location>
        <begin position="39"/>
        <end position="161"/>
    </location>
</feature>
<dbReference type="EMBL" id="JACARM010000021">
    <property type="protein sequence ID" value="NWE07390.1"/>
    <property type="molecule type" value="Genomic_DNA"/>
</dbReference>
<keyword evidence="1" id="KW-0472">Membrane</keyword>
<proteinExistence type="predicted"/>
<accession>A0A7Y8E3J7</accession>
<gene>
    <name evidence="4" type="ORF">HX788_09810</name>
</gene>
<dbReference type="PANTHER" id="PTHR30373">
    <property type="entry name" value="UPF0603 PROTEIN YGCG"/>
    <property type="match status" value="1"/>
</dbReference>
<feature type="signal peptide" evidence="2">
    <location>
        <begin position="1"/>
        <end position="26"/>
    </location>
</feature>
<feature type="transmembrane region" description="Helical" evidence="1">
    <location>
        <begin position="256"/>
        <end position="277"/>
    </location>
</feature>
<evidence type="ECO:0000256" key="1">
    <source>
        <dbReference type="SAM" id="Phobius"/>
    </source>
</evidence>
<feature type="non-terminal residue" evidence="4">
    <location>
        <position position="314"/>
    </location>
</feature>
<keyword evidence="1" id="KW-1133">Transmembrane helix</keyword>
<feature type="chain" id="PRO_5030934153" evidence="2">
    <location>
        <begin position="27"/>
        <end position="314"/>
    </location>
</feature>
<feature type="transmembrane region" description="Helical" evidence="1">
    <location>
        <begin position="181"/>
        <end position="200"/>
    </location>
</feature>
<evidence type="ECO:0000313" key="5">
    <source>
        <dbReference type="Proteomes" id="UP000563268"/>
    </source>
</evidence>
<name>A0A7Y8E3J7_9PSED</name>